<evidence type="ECO:0000313" key="1">
    <source>
        <dbReference type="EMBL" id="CUQ90565.1"/>
    </source>
</evidence>
<sequence>MAMIKSKRLTSKRGITLQKDLCEYVGMQPGEAVDLIVDNQTGEIHIRKHVPVCRFCGNRTEAVNYEGIDICPDCAAVIAKAVAE</sequence>
<dbReference type="AlphaFoldDB" id="A0A174ZTG1"/>
<name>A0A174ZTG1_9FIRM</name>
<dbReference type="EMBL" id="CZBY01000020">
    <property type="protein sequence ID" value="CUQ90565.1"/>
    <property type="molecule type" value="Genomic_DNA"/>
</dbReference>
<protein>
    <recommendedName>
        <fullName evidence="3">Transcriptional regulator, AbrB family</fullName>
    </recommendedName>
</protein>
<dbReference type="SUPFAM" id="SSF89447">
    <property type="entry name" value="AbrB/MazE/MraZ-like"/>
    <property type="match status" value="1"/>
</dbReference>
<dbReference type="Proteomes" id="UP000095662">
    <property type="component" value="Unassembled WGS sequence"/>
</dbReference>
<proteinExistence type="predicted"/>
<dbReference type="STRING" id="39492.ERS852540_02162"/>
<evidence type="ECO:0000313" key="2">
    <source>
        <dbReference type="Proteomes" id="UP000095662"/>
    </source>
</evidence>
<dbReference type="OrthoDB" id="9782993at2"/>
<gene>
    <name evidence="1" type="ORF">ERS852540_02162</name>
</gene>
<dbReference type="InterPro" id="IPR037914">
    <property type="entry name" value="SpoVT-AbrB_sf"/>
</dbReference>
<reference evidence="1 2" key="1">
    <citation type="submission" date="2015-09" db="EMBL/GenBank/DDBJ databases">
        <authorList>
            <consortium name="Pathogen Informatics"/>
        </authorList>
    </citation>
    <scope>NUCLEOTIDE SEQUENCE [LARGE SCALE GENOMIC DNA]</scope>
    <source>
        <strain evidence="1 2">2789STDY5834928</strain>
    </source>
</reference>
<accession>A0A174ZTG1</accession>
<organism evidence="1 2">
    <name type="scientific">[Eubacterium] siraeum</name>
    <dbReference type="NCBI Taxonomy" id="39492"/>
    <lineage>
        <taxon>Bacteria</taxon>
        <taxon>Bacillati</taxon>
        <taxon>Bacillota</taxon>
        <taxon>Clostridia</taxon>
        <taxon>Eubacteriales</taxon>
        <taxon>Oscillospiraceae</taxon>
        <taxon>Oscillospiraceae incertae sedis</taxon>
    </lineage>
</organism>
<evidence type="ECO:0008006" key="3">
    <source>
        <dbReference type="Google" id="ProtNLM"/>
    </source>
</evidence>